<gene>
    <name evidence="2" type="ORF">CORC01_00962</name>
</gene>
<accession>A0A1G4BQM3</accession>
<protein>
    <recommendedName>
        <fullName evidence="4">Aminoglycoside phosphotransferase domain-containing protein</fullName>
    </recommendedName>
</protein>
<comment type="caution">
    <text evidence="2">The sequence shown here is derived from an EMBL/GenBank/DDBJ whole genome shotgun (WGS) entry which is preliminary data.</text>
</comment>
<dbReference type="RefSeq" id="XP_022480779.1">
    <property type="nucleotide sequence ID" value="XM_022612618.1"/>
</dbReference>
<dbReference type="AlphaFoldDB" id="A0A1G4BQM3"/>
<dbReference type="Proteomes" id="UP000176998">
    <property type="component" value="Unassembled WGS sequence"/>
</dbReference>
<evidence type="ECO:0000256" key="1">
    <source>
        <dbReference type="SAM" id="MobiDB-lite"/>
    </source>
</evidence>
<keyword evidence="3" id="KW-1185">Reference proteome</keyword>
<evidence type="ECO:0000313" key="2">
    <source>
        <dbReference type="EMBL" id="OHF03643.1"/>
    </source>
</evidence>
<feature type="compositionally biased region" description="Low complexity" evidence="1">
    <location>
        <begin position="50"/>
        <end position="61"/>
    </location>
</feature>
<dbReference type="OrthoDB" id="10003767at2759"/>
<dbReference type="PANTHER" id="PTHR21310:SF13">
    <property type="entry name" value="AMINOGLYCOSIDE PHOSPHOTRANSFERASE DOMAIN-CONTAINING PROTEIN"/>
    <property type="match status" value="1"/>
</dbReference>
<organism evidence="2 3">
    <name type="scientific">Colletotrichum orchidophilum</name>
    <dbReference type="NCBI Taxonomy" id="1209926"/>
    <lineage>
        <taxon>Eukaryota</taxon>
        <taxon>Fungi</taxon>
        <taxon>Dikarya</taxon>
        <taxon>Ascomycota</taxon>
        <taxon>Pezizomycotina</taxon>
        <taxon>Sordariomycetes</taxon>
        <taxon>Hypocreomycetidae</taxon>
        <taxon>Glomerellales</taxon>
        <taxon>Glomerellaceae</taxon>
        <taxon>Colletotrichum</taxon>
    </lineage>
</organism>
<reference evidence="2 3" key="1">
    <citation type="submission" date="2016-09" db="EMBL/GenBank/DDBJ databases">
        <authorList>
            <person name="Capua I."/>
            <person name="De Benedictis P."/>
            <person name="Joannis T."/>
            <person name="Lombin L.H."/>
            <person name="Cattoli G."/>
        </authorList>
    </citation>
    <scope>NUCLEOTIDE SEQUENCE [LARGE SCALE GENOMIC DNA]</scope>
    <source>
        <strain evidence="2 3">IMI 309357</strain>
    </source>
</reference>
<proteinExistence type="predicted"/>
<dbReference type="InterPro" id="IPR051678">
    <property type="entry name" value="AGP_Transferase"/>
</dbReference>
<evidence type="ECO:0008006" key="4">
    <source>
        <dbReference type="Google" id="ProtNLM"/>
    </source>
</evidence>
<name>A0A1G4BQM3_9PEZI</name>
<feature type="region of interest" description="Disordered" evidence="1">
    <location>
        <begin position="1"/>
        <end position="122"/>
    </location>
</feature>
<dbReference type="InterPro" id="IPR011009">
    <property type="entry name" value="Kinase-like_dom_sf"/>
</dbReference>
<dbReference type="PANTHER" id="PTHR21310">
    <property type="entry name" value="AMINOGLYCOSIDE PHOSPHOTRANSFERASE-RELATED-RELATED"/>
    <property type="match status" value="1"/>
</dbReference>
<sequence length="585" mass="65467">MDQFKKLTRRVTTSLKDSPPSSPTPPNPKSVFSTTPPPLLRRLSHRITNSLTSLTSLTDKPPSSPIYKPPKSESSTLIAPRVRSLSRRGGTKPIPHLPHRIPDPDPTQPTPGGRGTTNAGSLRRVREKYIRWTPRPDGEWDAHWKGASIPSANQALAMLEWYAVHGVYAFPVIHAVSRLSCGATNAFFLVEFEPDSKARRLPQQVILRISLPVCPREKLESEVATMVFAKQVSPALVPQILVFDSIGRNPLGLEWMIMELRTGFPLLSAIEESHILTAYDLHLVKPDTGLDGFIDISPEAMPPLNEEDARAIGREVQIFLSRLQSAEPAVTYKYIGSLRIDWSKKEFFTGPIVHPHFYSADRYWQVQDNGPFRSIDDYINAYTAAWEPELKSSPDVNQRIRKLREVSLDMTGRLSFSVANHWTVEASHGSVNGWTVTLVHPDPHPGTILFDGKRKLATVLGWENAVVIPAPLRNLPVALDQVMQGYGVAEAIEPMQVKVRDALPVSKRYVEISSVRGWAKRNVSESLEPVMGFQGGVDASMQALKMACEGMMEKRGKDWIADVHFELFGHVYGKKYYELYPVTNH</sequence>
<evidence type="ECO:0000313" key="3">
    <source>
        <dbReference type="Proteomes" id="UP000176998"/>
    </source>
</evidence>
<dbReference type="GeneID" id="34554128"/>
<dbReference type="SUPFAM" id="SSF56112">
    <property type="entry name" value="Protein kinase-like (PK-like)"/>
    <property type="match status" value="1"/>
</dbReference>
<dbReference type="STRING" id="1209926.A0A1G4BQM3"/>
<dbReference type="EMBL" id="MJBS01000005">
    <property type="protein sequence ID" value="OHF03643.1"/>
    <property type="molecule type" value="Genomic_DNA"/>
</dbReference>